<dbReference type="InterPro" id="IPR052579">
    <property type="entry name" value="Zinc_finger_SWIM"/>
</dbReference>
<dbReference type="PANTHER" id="PTHR31569">
    <property type="entry name" value="SWIM-TYPE DOMAIN-CONTAINING PROTEIN"/>
    <property type="match status" value="1"/>
</dbReference>
<dbReference type="Proteomes" id="UP000289340">
    <property type="component" value="Chromosome 4"/>
</dbReference>
<dbReference type="PANTHER" id="PTHR31569:SF4">
    <property type="entry name" value="SWIM-TYPE DOMAIN-CONTAINING PROTEIN"/>
    <property type="match status" value="1"/>
</dbReference>
<gene>
    <name evidence="2" type="ORF">D0Y65_009619</name>
</gene>
<dbReference type="InterPro" id="IPR018289">
    <property type="entry name" value="MULE_transposase_dom"/>
</dbReference>
<organism evidence="2 3">
    <name type="scientific">Glycine soja</name>
    <name type="common">Wild soybean</name>
    <dbReference type="NCBI Taxonomy" id="3848"/>
    <lineage>
        <taxon>Eukaryota</taxon>
        <taxon>Viridiplantae</taxon>
        <taxon>Streptophyta</taxon>
        <taxon>Embryophyta</taxon>
        <taxon>Tracheophyta</taxon>
        <taxon>Spermatophyta</taxon>
        <taxon>Magnoliopsida</taxon>
        <taxon>eudicotyledons</taxon>
        <taxon>Gunneridae</taxon>
        <taxon>Pentapetalae</taxon>
        <taxon>rosids</taxon>
        <taxon>fabids</taxon>
        <taxon>Fabales</taxon>
        <taxon>Fabaceae</taxon>
        <taxon>Papilionoideae</taxon>
        <taxon>50 kb inversion clade</taxon>
        <taxon>NPAAA clade</taxon>
        <taxon>indigoferoid/millettioid clade</taxon>
        <taxon>Phaseoleae</taxon>
        <taxon>Glycine</taxon>
        <taxon>Glycine subgen. Soja</taxon>
    </lineage>
</organism>
<dbReference type="Pfam" id="PF10551">
    <property type="entry name" value="MULE"/>
    <property type="match status" value="1"/>
</dbReference>
<keyword evidence="3" id="KW-1185">Reference proteome</keyword>
<proteinExistence type="predicted"/>
<evidence type="ECO:0000313" key="2">
    <source>
        <dbReference type="EMBL" id="RZC16428.1"/>
    </source>
</evidence>
<feature type="domain" description="MULE transposase" evidence="1">
    <location>
        <begin position="273"/>
        <end position="333"/>
    </location>
</feature>
<evidence type="ECO:0000313" key="3">
    <source>
        <dbReference type="Proteomes" id="UP000289340"/>
    </source>
</evidence>
<comment type="caution">
    <text evidence="2">The sequence shown here is derived from an EMBL/GenBank/DDBJ whole genome shotgun (WGS) entry which is preliminary data.</text>
</comment>
<dbReference type="EMBL" id="QZWG01000004">
    <property type="protein sequence ID" value="RZC16428.1"/>
    <property type="molecule type" value="Genomic_DNA"/>
</dbReference>
<evidence type="ECO:0000259" key="1">
    <source>
        <dbReference type="Pfam" id="PF10551"/>
    </source>
</evidence>
<protein>
    <recommendedName>
        <fullName evidence="1">MULE transposase domain-containing protein</fullName>
    </recommendedName>
</protein>
<feature type="non-terminal residue" evidence="2">
    <location>
        <position position="370"/>
    </location>
</feature>
<sequence>MSSPQETRLGVPLSHKSFTPSETHKDNPFFVLRCFTTRDSGSLSPLLEIKVVVLALVVVEFHVLVVVKELLSLVVMDFEYDMERVLIGGIGDESLTLHMDEDQWMYDSIMSEEVEMNVENEEDAGIKVDCFDAFNTFEPVSGGDDWMVKLICGIHNHEMENSLVGHSYAGRMTKDEKIVVVDMTKSMVKPRNILLTLKKHNDNNYTTIKQIYNARHAYRSSIRGSNTETQQLMMLLDRDQYIHWHRLKDDNVIRDLFWSHPDAVKLTNSCNLVFLIDSTYKTNRYKLSLLDIVGVTPTGMTFFAGFAYLEGERLNNVFWALERFQGLFMRVDALPEIITIRNYTFNIDYFGHSTSALKPMLKVTMLNVSS</sequence>
<accession>A0A445KZY2</accession>
<reference evidence="2 3" key="1">
    <citation type="submission" date="2018-09" db="EMBL/GenBank/DDBJ databases">
        <title>A high-quality reference genome of wild soybean provides a powerful tool to mine soybean genomes.</title>
        <authorList>
            <person name="Xie M."/>
            <person name="Chung C.Y.L."/>
            <person name="Li M.-W."/>
            <person name="Wong F.-L."/>
            <person name="Chan T.-F."/>
            <person name="Lam H.-M."/>
        </authorList>
    </citation>
    <scope>NUCLEOTIDE SEQUENCE [LARGE SCALE GENOMIC DNA]</scope>
    <source>
        <strain evidence="3">cv. W05</strain>
        <tissue evidence="2">Hypocotyl of etiolated seedlings</tissue>
    </source>
</reference>
<dbReference type="AlphaFoldDB" id="A0A445KZY2"/>
<name>A0A445KZY2_GLYSO</name>